<comment type="subcellular location">
    <subcellularLocation>
        <location evidence="1">Cell membrane</location>
        <topology evidence="1">Multi-pass membrane protein</topology>
    </subcellularLocation>
</comment>
<dbReference type="InterPro" id="IPR003439">
    <property type="entry name" value="ABC_transporter-like_ATP-bd"/>
</dbReference>
<evidence type="ECO:0000313" key="11">
    <source>
        <dbReference type="EMBL" id="QCF25499.1"/>
    </source>
</evidence>
<keyword evidence="4" id="KW-0067">ATP-binding</keyword>
<evidence type="ECO:0000259" key="9">
    <source>
        <dbReference type="PROSITE" id="PS50893"/>
    </source>
</evidence>
<dbReference type="KEGG" id="hmi:soil367_05900"/>
<dbReference type="AlphaFoldDB" id="A0A4P7XEX2"/>
<keyword evidence="6 8" id="KW-0472">Membrane</keyword>
<feature type="transmembrane region" description="Helical" evidence="8">
    <location>
        <begin position="315"/>
        <end position="334"/>
    </location>
</feature>
<dbReference type="PROSITE" id="PS00211">
    <property type="entry name" value="ABC_TRANSPORTER_1"/>
    <property type="match status" value="1"/>
</dbReference>
<dbReference type="GO" id="GO:0034775">
    <property type="term" value="P:glutathione transmembrane transport"/>
    <property type="evidence" value="ECO:0007669"/>
    <property type="project" value="InterPro"/>
</dbReference>
<reference evidence="11 12" key="1">
    <citation type="submission" date="2018-07" db="EMBL/GenBank/DDBJ databases">
        <title>Marsedoiliclastica nanhaica gen. nov. sp. nov., a novel marine hydrocarbonoclastic bacterium isolated from an in-situ enriched hydrocarbon-degrading consortium in deep-sea sediment.</title>
        <authorList>
            <person name="Dong C."/>
            <person name="Ma T."/>
            <person name="Liu R."/>
            <person name="Shao Z."/>
        </authorList>
    </citation>
    <scope>NUCLEOTIDE SEQUENCE [LARGE SCALE GENOMIC DNA]</scope>
    <source>
        <strain evidence="12">soil36-7</strain>
    </source>
</reference>
<evidence type="ECO:0000256" key="1">
    <source>
        <dbReference type="ARBA" id="ARBA00004651"/>
    </source>
</evidence>
<evidence type="ECO:0000259" key="10">
    <source>
        <dbReference type="PROSITE" id="PS50929"/>
    </source>
</evidence>
<dbReference type="Pfam" id="PF00005">
    <property type="entry name" value="ABC_tran"/>
    <property type="match status" value="1"/>
</dbReference>
<dbReference type="OrthoDB" id="9802264at2"/>
<keyword evidence="2 8" id="KW-0812">Transmembrane</keyword>
<dbReference type="Pfam" id="PF00664">
    <property type="entry name" value="ABC_membrane"/>
    <property type="match status" value="1"/>
</dbReference>
<dbReference type="InterPro" id="IPR039421">
    <property type="entry name" value="Type_1_exporter"/>
</dbReference>
<accession>A0A4P7XEX2</accession>
<evidence type="ECO:0000256" key="7">
    <source>
        <dbReference type="SAM" id="MobiDB-lite"/>
    </source>
</evidence>
<feature type="transmembrane region" description="Helical" evidence="8">
    <location>
        <begin position="175"/>
        <end position="197"/>
    </location>
</feature>
<feature type="transmembrane region" description="Helical" evidence="8">
    <location>
        <begin position="285"/>
        <end position="309"/>
    </location>
</feature>
<feature type="transmembrane region" description="Helical" evidence="8">
    <location>
        <begin position="56"/>
        <end position="74"/>
    </location>
</feature>
<dbReference type="InterPro" id="IPR036640">
    <property type="entry name" value="ABC1_TM_sf"/>
</dbReference>
<dbReference type="Gene3D" id="1.20.1560.10">
    <property type="entry name" value="ABC transporter type 1, transmembrane domain"/>
    <property type="match status" value="1"/>
</dbReference>
<keyword evidence="12" id="KW-1185">Reference proteome</keyword>
<evidence type="ECO:0000256" key="4">
    <source>
        <dbReference type="ARBA" id="ARBA00022840"/>
    </source>
</evidence>
<dbReference type="GO" id="GO:0005524">
    <property type="term" value="F:ATP binding"/>
    <property type="evidence" value="ECO:0007669"/>
    <property type="project" value="UniProtKB-KW"/>
</dbReference>
<dbReference type="Proteomes" id="UP000298049">
    <property type="component" value="Chromosome"/>
</dbReference>
<dbReference type="GO" id="GO:0045454">
    <property type="term" value="P:cell redox homeostasis"/>
    <property type="evidence" value="ECO:0007669"/>
    <property type="project" value="InterPro"/>
</dbReference>
<dbReference type="SUPFAM" id="SSF52540">
    <property type="entry name" value="P-loop containing nucleoside triphosphate hydrolases"/>
    <property type="match status" value="1"/>
</dbReference>
<evidence type="ECO:0000256" key="8">
    <source>
        <dbReference type="SAM" id="Phobius"/>
    </source>
</evidence>
<dbReference type="PANTHER" id="PTHR43394">
    <property type="entry name" value="ATP-DEPENDENT PERMEASE MDL1, MITOCHONDRIAL"/>
    <property type="match status" value="1"/>
</dbReference>
<protein>
    <submittedName>
        <fullName evidence="11">Thiol reductant ABC exporter subunit CydC</fullName>
    </submittedName>
</protein>
<feature type="region of interest" description="Disordered" evidence="7">
    <location>
        <begin position="1"/>
        <end position="34"/>
    </location>
</feature>
<dbReference type="Gene3D" id="3.40.50.300">
    <property type="entry name" value="P-loop containing nucleotide triphosphate hydrolases"/>
    <property type="match status" value="1"/>
</dbReference>
<dbReference type="InterPro" id="IPR017871">
    <property type="entry name" value="ABC_transporter-like_CS"/>
</dbReference>
<dbReference type="InterPro" id="IPR011527">
    <property type="entry name" value="ABC1_TM_dom"/>
</dbReference>
<dbReference type="InterPro" id="IPR027417">
    <property type="entry name" value="P-loop_NTPase"/>
</dbReference>
<keyword evidence="3" id="KW-0547">Nucleotide-binding</keyword>
<dbReference type="PANTHER" id="PTHR43394:SF1">
    <property type="entry name" value="ATP-BINDING CASSETTE SUB-FAMILY B MEMBER 10, MITOCHONDRIAL"/>
    <property type="match status" value="1"/>
</dbReference>
<dbReference type="PROSITE" id="PS50893">
    <property type="entry name" value="ABC_TRANSPORTER_2"/>
    <property type="match status" value="1"/>
</dbReference>
<sequence>MRSPNCGGRARPLSWPATTRPYSPQPIAGSESPKAGGCMAELLPWLRLLTLRKRRLLIGGLLMLTTVLAGVGLLGLSGWFITATALAGLVAAGGGAAYLDIYTPGGGIRFFALGRTVSRYFERLYNHDTVLRLLADVRVVLFSKLAHARLGSAGRKRPADWLNRLTSDVDTLDTLYLQLVAPPGLAMVALVLVALVLGATAPLLIWALAPLALLPLVLYLLARKTLASSRREGLQVEALRGQLIDMVEASAELQAAHLWSTEGESLLAKSEHLNSSRLYREKQTAFANGVTLFAIQFAALMALVLGLALWQNGQLSGPVALLFTLAVLGIGEAFSGLPGAFSRLGATLGAAERLNEEGHEASLAVSGAGDAALAAGRSQPGMIHLGDFTLTRNEERLFEPINVELPVGYRLAVTGRSGAGKSTLLDFLAGMADAGIVEAPEGEMKLSGTLCRPGDSLAWRSGVSYLSQRTYFFSDTVRANLLIAKPQATDEELMAVLEAVQLTGLIEKLPQGLGTWIGDQGRALSGGERRRLALARVLIRPSWLILLDEPFTGLDQNTADSVSRRLEPWLKGRTCIMAAHDECALPVADHSVVLAASHALPAV</sequence>
<organism evidence="11 12">
    <name type="scientific">Hydrocarboniclastica marina</name>
    <dbReference type="NCBI Taxonomy" id="2259620"/>
    <lineage>
        <taxon>Bacteria</taxon>
        <taxon>Pseudomonadati</taxon>
        <taxon>Pseudomonadota</taxon>
        <taxon>Gammaproteobacteria</taxon>
        <taxon>Alteromonadales</taxon>
        <taxon>Alteromonadaceae</taxon>
        <taxon>Hydrocarboniclastica</taxon>
    </lineage>
</organism>
<dbReference type="SMART" id="SM00382">
    <property type="entry name" value="AAA"/>
    <property type="match status" value="1"/>
</dbReference>
<feature type="transmembrane region" description="Helical" evidence="8">
    <location>
        <begin position="203"/>
        <end position="222"/>
    </location>
</feature>
<evidence type="ECO:0000256" key="5">
    <source>
        <dbReference type="ARBA" id="ARBA00022989"/>
    </source>
</evidence>
<feature type="domain" description="ABC transporter" evidence="9">
    <location>
        <begin position="383"/>
        <end position="603"/>
    </location>
</feature>
<gene>
    <name evidence="11" type="primary">cydC</name>
    <name evidence="11" type="ORF">soil367_05900</name>
</gene>
<dbReference type="GO" id="GO:0005886">
    <property type="term" value="C:plasma membrane"/>
    <property type="evidence" value="ECO:0007669"/>
    <property type="project" value="UniProtKB-SubCell"/>
</dbReference>
<evidence type="ECO:0000313" key="12">
    <source>
        <dbReference type="Proteomes" id="UP000298049"/>
    </source>
</evidence>
<dbReference type="GO" id="GO:0016887">
    <property type="term" value="F:ATP hydrolysis activity"/>
    <property type="evidence" value="ECO:0007669"/>
    <property type="project" value="InterPro"/>
</dbReference>
<proteinExistence type="predicted"/>
<dbReference type="NCBIfam" id="TIGR02868">
    <property type="entry name" value="CydC"/>
    <property type="match status" value="1"/>
</dbReference>
<evidence type="ECO:0000256" key="2">
    <source>
        <dbReference type="ARBA" id="ARBA00022692"/>
    </source>
</evidence>
<dbReference type="PROSITE" id="PS50929">
    <property type="entry name" value="ABC_TM1F"/>
    <property type="match status" value="1"/>
</dbReference>
<evidence type="ECO:0000256" key="3">
    <source>
        <dbReference type="ARBA" id="ARBA00022741"/>
    </source>
</evidence>
<dbReference type="SUPFAM" id="SSF90123">
    <property type="entry name" value="ABC transporter transmembrane region"/>
    <property type="match status" value="1"/>
</dbReference>
<name>A0A4P7XEX2_9ALTE</name>
<dbReference type="EMBL" id="CP031093">
    <property type="protein sequence ID" value="QCF25499.1"/>
    <property type="molecule type" value="Genomic_DNA"/>
</dbReference>
<keyword evidence="5 8" id="KW-1133">Transmembrane helix</keyword>
<feature type="domain" description="ABC transmembrane type-1" evidence="10">
    <location>
        <begin position="57"/>
        <end position="346"/>
    </location>
</feature>
<dbReference type="GO" id="GO:0015421">
    <property type="term" value="F:ABC-type oligopeptide transporter activity"/>
    <property type="evidence" value="ECO:0007669"/>
    <property type="project" value="TreeGrafter"/>
</dbReference>
<evidence type="ECO:0000256" key="6">
    <source>
        <dbReference type="ARBA" id="ARBA00023136"/>
    </source>
</evidence>
<dbReference type="InterPro" id="IPR003593">
    <property type="entry name" value="AAA+_ATPase"/>
</dbReference>
<dbReference type="InterPro" id="IPR014223">
    <property type="entry name" value="ABC_CydC/D"/>
</dbReference>